<evidence type="ECO:0000256" key="3">
    <source>
        <dbReference type="SAM" id="SignalP"/>
    </source>
</evidence>
<feature type="region of interest" description="Disordered" evidence="2">
    <location>
        <begin position="368"/>
        <end position="400"/>
    </location>
</feature>
<dbReference type="Pfam" id="PF00112">
    <property type="entry name" value="Peptidase_C1"/>
    <property type="match status" value="1"/>
</dbReference>
<accession>A0A7S3QZM4</accession>
<evidence type="ECO:0000256" key="1">
    <source>
        <dbReference type="ARBA" id="ARBA00008455"/>
    </source>
</evidence>
<proteinExistence type="inferred from homology"/>
<dbReference type="Gene3D" id="3.90.70.10">
    <property type="entry name" value="Cysteine proteinases"/>
    <property type="match status" value="1"/>
</dbReference>
<feature type="chain" id="PRO_5030604740" description="Peptidase C1A papain C-terminal domain-containing protein" evidence="3">
    <location>
        <begin position="25"/>
        <end position="400"/>
    </location>
</feature>
<feature type="compositionally biased region" description="Low complexity" evidence="2">
    <location>
        <begin position="368"/>
        <end position="379"/>
    </location>
</feature>
<dbReference type="SMART" id="SM00645">
    <property type="entry name" value="Pept_C1"/>
    <property type="match status" value="1"/>
</dbReference>
<keyword evidence="3" id="KW-0732">Signal</keyword>
<dbReference type="InterPro" id="IPR000668">
    <property type="entry name" value="Peptidase_C1A_C"/>
</dbReference>
<feature type="signal peptide" evidence="3">
    <location>
        <begin position="1"/>
        <end position="24"/>
    </location>
</feature>
<comment type="similarity">
    <text evidence="1">Belongs to the peptidase C1 family.</text>
</comment>
<feature type="domain" description="Peptidase C1A papain C-terminal" evidence="4">
    <location>
        <begin position="61"/>
        <end position="321"/>
    </location>
</feature>
<name>A0A7S3QZM4_DUNTE</name>
<dbReference type="GO" id="GO:0008234">
    <property type="term" value="F:cysteine-type peptidase activity"/>
    <property type="evidence" value="ECO:0007669"/>
    <property type="project" value="InterPro"/>
</dbReference>
<evidence type="ECO:0000259" key="4">
    <source>
        <dbReference type="SMART" id="SM00645"/>
    </source>
</evidence>
<dbReference type="PROSITE" id="PS51257">
    <property type="entry name" value="PROKAR_LIPOPROTEIN"/>
    <property type="match status" value="1"/>
</dbReference>
<evidence type="ECO:0000256" key="2">
    <source>
        <dbReference type="SAM" id="MobiDB-lite"/>
    </source>
</evidence>
<dbReference type="AlphaFoldDB" id="A0A7S3QZM4"/>
<dbReference type="EMBL" id="HBIP01021744">
    <property type="protein sequence ID" value="CAE0497919.1"/>
    <property type="molecule type" value="Transcribed_RNA"/>
</dbReference>
<dbReference type="InterPro" id="IPR038765">
    <property type="entry name" value="Papain-like_cys_pep_sf"/>
</dbReference>
<dbReference type="SUPFAM" id="SSF54001">
    <property type="entry name" value="Cysteine proteinases"/>
    <property type="match status" value="1"/>
</dbReference>
<evidence type="ECO:0000313" key="5">
    <source>
        <dbReference type="EMBL" id="CAE0497919.1"/>
    </source>
</evidence>
<dbReference type="PANTHER" id="PTHR12411">
    <property type="entry name" value="CYSTEINE PROTEASE FAMILY C1-RELATED"/>
    <property type="match status" value="1"/>
</dbReference>
<protein>
    <recommendedName>
        <fullName evidence="4">Peptidase C1A papain C-terminal domain-containing protein</fullName>
    </recommendedName>
</protein>
<gene>
    <name evidence="5" type="ORF">DTER00134_LOCUS12992</name>
</gene>
<dbReference type="InterPro" id="IPR013128">
    <property type="entry name" value="Peptidase_C1A"/>
</dbReference>
<dbReference type="FunFam" id="3.90.70.10:FF:000117">
    <property type="entry name" value="Probable papain cysteine protease"/>
    <property type="match status" value="1"/>
</dbReference>
<dbReference type="GO" id="GO:0006508">
    <property type="term" value="P:proteolysis"/>
    <property type="evidence" value="ECO:0007669"/>
    <property type="project" value="InterPro"/>
</dbReference>
<organism evidence="5">
    <name type="scientific">Dunaliella tertiolecta</name>
    <name type="common">Green alga</name>
    <dbReference type="NCBI Taxonomy" id="3047"/>
    <lineage>
        <taxon>Eukaryota</taxon>
        <taxon>Viridiplantae</taxon>
        <taxon>Chlorophyta</taxon>
        <taxon>core chlorophytes</taxon>
        <taxon>Chlorophyceae</taxon>
        <taxon>CS clade</taxon>
        <taxon>Chlamydomonadales</taxon>
        <taxon>Dunaliellaceae</taxon>
        <taxon>Dunaliella</taxon>
    </lineage>
</organism>
<reference evidence="5" key="1">
    <citation type="submission" date="2021-01" db="EMBL/GenBank/DDBJ databases">
        <authorList>
            <person name="Corre E."/>
            <person name="Pelletier E."/>
            <person name="Niang G."/>
            <person name="Scheremetjew M."/>
            <person name="Finn R."/>
            <person name="Kale V."/>
            <person name="Holt S."/>
            <person name="Cochrane G."/>
            <person name="Meng A."/>
            <person name="Brown T."/>
            <person name="Cohen L."/>
        </authorList>
    </citation>
    <scope>NUCLEOTIDE SEQUENCE</scope>
    <source>
        <strain evidence="5">CCMP1320</strain>
    </source>
</reference>
<sequence>MTKLCSKPLWACILAALLIASCSAKVASKHGKGQKLASTLPESIRYHPNHQAAPARKEADMPAEFDWCKLGFCTSGWNQHIPSYCGSCYLHASLSMLNDRIKIAKQGHSPDVMLGRQSFLNCGPSEGYSGGCDGGDVIDVVRYMAQHGLPDESCMPYSATDLSSRGLQKHKGEHCRAQDFCLNCMPGDDQEGGQGETKCWAVREPILYKLSSYGNVGATQPDAGNMEAMMSEILARGPITCSIACPDELVYGYDGGIYEDTTGDTEVDHDVEVVGWGEENGVKFWNIRNSWGSYWGVNGFFRLRRGVNALQLEAGDCWYAVPTWDMEKDVAEGRLVGSMYGVHPRGTPVPDFQALPTEHNAQQVIEEQQQQQQQQQQGQRIETGDEEVRMNGNRKIIRPA</sequence>